<dbReference type="GO" id="GO:0006107">
    <property type="term" value="P:oxaloacetate metabolic process"/>
    <property type="evidence" value="ECO:0007669"/>
    <property type="project" value="TreeGrafter"/>
</dbReference>
<evidence type="ECO:0000313" key="7">
    <source>
        <dbReference type="EMBL" id="RLK52435.1"/>
    </source>
</evidence>
<dbReference type="PIRSF" id="PIRSF015582">
    <property type="entry name" value="Cit_lyase_B"/>
    <property type="match status" value="1"/>
</dbReference>
<dbReference type="InterPro" id="IPR015813">
    <property type="entry name" value="Pyrv/PenolPyrv_kinase-like_dom"/>
</dbReference>
<organism evidence="7 8">
    <name type="scientific">Microbacterium telephonicum</name>
    <dbReference type="NCBI Taxonomy" id="1714841"/>
    <lineage>
        <taxon>Bacteria</taxon>
        <taxon>Bacillati</taxon>
        <taxon>Actinomycetota</taxon>
        <taxon>Actinomycetes</taxon>
        <taxon>Micrococcales</taxon>
        <taxon>Microbacteriaceae</taxon>
        <taxon>Microbacterium</taxon>
    </lineage>
</organism>
<feature type="binding site" evidence="4">
    <location>
        <position position="98"/>
    </location>
    <ligand>
        <name>substrate</name>
    </ligand>
</feature>
<sequence>MTGDPYGGDSRAIDDLDDEFARAMRPTRRTPKLDVDPSIARSWLLVPGTRADIFDEMARSRADAVVLDIEDAVDPSNKPAARADVAAWLRAGGKAWVRVNDAASPFWGDDLAALAGIPTLQGVMLAKTETPAQVTSTADRLGGGVPVVALIESALGLEDAAHIARAQGAFRLAFGSGDFRRDTGMSADAEAMAYPRARLVVASRVGGLPGPIDGPTVSSSMPTLREQSAITVSMGMTGKLCLTSDQAPVINEVICPTPSEVTWALDFLEDFESRGRVIRDGSDLPRLGRAQKIEKLALAFGVHPSS</sequence>
<feature type="binding site" evidence="5">
    <location>
        <position position="178"/>
    </location>
    <ligand>
        <name>Mg(2+)</name>
        <dbReference type="ChEBI" id="CHEBI:18420"/>
    </ligand>
</feature>
<dbReference type="PANTHER" id="PTHR32308">
    <property type="entry name" value="LYASE BETA SUBUNIT, PUTATIVE (AFU_ORTHOLOGUE AFUA_4G13030)-RELATED"/>
    <property type="match status" value="1"/>
</dbReference>
<reference evidence="7 8" key="1">
    <citation type="journal article" date="2015" name="Stand. Genomic Sci.">
        <title>Genomic Encyclopedia of Bacterial and Archaeal Type Strains, Phase III: the genomes of soil and plant-associated and newly described type strains.</title>
        <authorList>
            <person name="Whitman W.B."/>
            <person name="Woyke T."/>
            <person name="Klenk H.P."/>
            <person name="Zhou Y."/>
            <person name="Lilburn T.G."/>
            <person name="Beck B.J."/>
            <person name="De Vos P."/>
            <person name="Vandamme P."/>
            <person name="Eisen J.A."/>
            <person name="Garrity G."/>
            <person name="Hugenholtz P."/>
            <person name="Kyrpides N.C."/>
        </authorList>
    </citation>
    <scope>NUCLEOTIDE SEQUENCE [LARGE SCALE GENOMIC DNA]</scope>
    <source>
        <strain evidence="7 8">S2T63</strain>
    </source>
</reference>
<dbReference type="AlphaFoldDB" id="A0A498C9K6"/>
<feature type="domain" description="HpcH/HpaI aldolase/citrate lyase" evidence="6">
    <location>
        <begin position="41"/>
        <end position="242"/>
    </location>
</feature>
<feature type="binding site" evidence="4">
    <location>
        <position position="152"/>
    </location>
    <ligand>
        <name>substrate</name>
    </ligand>
</feature>
<feature type="binding site" evidence="5">
    <location>
        <position position="152"/>
    </location>
    <ligand>
        <name>Mg(2+)</name>
        <dbReference type="ChEBI" id="CHEBI:18420"/>
    </ligand>
</feature>
<dbReference type="GO" id="GO:0000287">
    <property type="term" value="F:magnesium ion binding"/>
    <property type="evidence" value="ECO:0007669"/>
    <property type="project" value="TreeGrafter"/>
</dbReference>
<dbReference type="SUPFAM" id="SSF51621">
    <property type="entry name" value="Phosphoenolpyruvate/pyruvate domain"/>
    <property type="match status" value="1"/>
</dbReference>
<dbReference type="InterPro" id="IPR005000">
    <property type="entry name" value="Aldolase/citrate-lyase_domain"/>
</dbReference>
<keyword evidence="2 5" id="KW-0479">Metal-binding</keyword>
<evidence type="ECO:0000256" key="1">
    <source>
        <dbReference type="ARBA" id="ARBA00001946"/>
    </source>
</evidence>
<dbReference type="InterPro" id="IPR040442">
    <property type="entry name" value="Pyrv_kinase-like_dom_sf"/>
</dbReference>
<keyword evidence="7" id="KW-0456">Lyase</keyword>
<gene>
    <name evidence="7" type="ORF">C7474_0373</name>
</gene>
<evidence type="ECO:0000256" key="4">
    <source>
        <dbReference type="PIRSR" id="PIRSR015582-1"/>
    </source>
</evidence>
<proteinExistence type="predicted"/>
<protein>
    <submittedName>
        <fullName evidence="7">Citrate lyase subunit beta/citryl-CoA lyase</fullName>
    </submittedName>
</protein>
<evidence type="ECO:0000259" key="6">
    <source>
        <dbReference type="Pfam" id="PF03328"/>
    </source>
</evidence>
<evidence type="ECO:0000256" key="3">
    <source>
        <dbReference type="ARBA" id="ARBA00022842"/>
    </source>
</evidence>
<evidence type="ECO:0000256" key="2">
    <source>
        <dbReference type="ARBA" id="ARBA00022723"/>
    </source>
</evidence>
<dbReference type="InterPro" id="IPR011206">
    <property type="entry name" value="Citrate_lyase_beta/mcl1/mcl2"/>
</dbReference>
<dbReference type="Proteomes" id="UP000273158">
    <property type="component" value="Unassembled WGS sequence"/>
</dbReference>
<dbReference type="GO" id="GO:0016829">
    <property type="term" value="F:lyase activity"/>
    <property type="evidence" value="ECO:0007669"/>
    <property type="project" value="UniProtKB-KW"/>
</dbReference>
<dbReference type="Pfam" id="PF03328">
    <property type="entry name" value="HpcH_HpaI"/>
    <property type="match status" value="1"/>
</dbReference>
<dbReference type="EMBL" id="RCDB01000001">
    <property type="protein sequence ID" value="RLK52435.1"/>
    <property type="molecule type" value="Genomic_DNA"/>
</dbReference>
<keyword evidence="3 5" id="KW-0460">Magnesium</keyword>
<evidence type="ECO:0000313" key="8">
    <source>
        <dbReference type="Proteomes" id="UP000273158"/>
    </source>
</evidence>
<comment type="cofactor">
    <cofactor evidence="1">
        <name>Mg(2+)</name>
        <dbReference type="ChEBI" id="CHEBI:18420"/>
    </cofactor>
</comment>
<dbReference type="Gene3D" id="3.20.20.60">
    <property type="entry name" value="Phosphoenolpyruvate-binding domains"/>
    <property type="match status" value="1"/>
</dbReference>
<name>A0A498C9K6_9MICO</name>
<evidence type="ECO:0000256" key="5">
    <source>
        <dbReference type="PIRSR" id="PIRSR015582-2"/>
    </source>
</evidence>
<dbReference type="PANTHER" id="PTHR32308:SF10">
    <property type="entry name" value="CITRATE LYASE SUBUNIT BETA"/>
    <property type="match status" value="1"/>
</dbReference>
<accession>A0A498C9K6</accession>
<comment type="caution">
    <text evidence="7">The sequence shown here is derived from an EMBL/GenBank/DDBJ whole genome shotgun (WGS) entry which is preliminary data.</text>
</comment>
<keyword evidence="8" id="KW-1185">Reference proteome</keyword>